<dbReference type="EMBL" id="JBHSLV010000078">
    <property type="protein sequence ID" value="MFC5396994.1"/>
    <property type="molecule type" value="Genomic_DNA"/>
</dbReference>
<dbReference type="RefSeq" id="WP_377013853.1">
    <property type="nucleotide sequence ID" value="NZ_JBHSLV010000078.1"/>
</dbReference>
<organism evidence="1 2">
    <name type="scientific">Bosea vestrisii</name>
    <dbReference type="NCBI Taxonomy" id="151416"/>
    <lineage>
        <taxon>Bacteria</taxon>
        <taxon>Pseudomonadati</taxon>
        <taxon>Pseudomonadota</taxon>
        <taxon>Alphaproteobacteria</taxon>
        <taxon>Hyphomicrobiales</taxon>
        <taxon>Boseaceae</taxon>
        <taxon>Bosea</taxon>
    </lineage>
</organism>
<proteinExistence type="predicted"/>
<protein>
    <recommendedName>
        <fullName evidence="3">Polysaccharide deacetylase</fullName>
    </recommendedName>
</protein>
<gene>
    <name evidence="1" type="ORF">ACFPPC_30535</name>
</gene>
<name>A0ABW0HPF6_9HYPH</name>
<accession>A0ABW0HPF6</accession>
<evidence type="ECO:0008006" key="3">
    <source>
        <dbReference type="Google" id="ProtNLM"/>
    </source>
</evidence>
<keyword evidence="2" id="KW-1185">Reference proteome</keyword>
<sequence length="261" mass="29856">MDFTQAKYVSIIEAALGAGYRVCSIRDWYDDPVKQGRVLLVRHDVDRQPWNALEMARNEHARGVRTSYYFRSLPCSFVPEVITGIRDLGHEIGYHYEDWSLARFDKARAIEMFDTNLKRLREFAPVSSIAMHGSPLSRESNLSIWKHCDFRDWGVIDAIESLDFKGFASFTDAGRTFGQTGANLRDYLRGEDRIDDVHSSDDLAAFLRTGRYERVHIGVHPERWNDSALPWARQWAFDFAANSVKRGLKLVRKAPAQAGPG</sequence>
<reference evidence="2" key="1">
    <citation type="journal article" date="2019" name="Int. J. Syst. Evol. Microbiol.">
        <title>The Global Catalogue of Microorganisms (GCM) 10K type strain sequencing project: providing services to taxonomists for standard genome sequencing and annotation.</title>
        <authorList>
            <consortium name="The Broad Institute Genomics Platform"/>
            <consortium name="The Broad Institute Genome Sequencing Center for Infectious Disease"/>
            <person name="Wu L."/>
            <person name="Ma J."/>
        </authorList>
    </citation>
    <scope>NUCLEOTIDE SEQUENCE [LARGE SCALE GENOMIC DNA]</scope>
    <source>
        <strain evidence="2">CGMCC 1.16326</strain>
    </source>
</reference>
<evidence type="ECO:0000313" key="2">
    <source>
        <dbReference type="Proteomes" id="UP001596104"/>
    </source>
</evidence>
<comment type="caution">
    <text evidence="1">The sequence shown here is derived from an EMBL/GenBank/DDBJ whole genome shotgun (WGS) entry which is preliminary data.</text>
</comment>
<evidence type="ECO:0000313" key="1">
    <source>
        <dbReference type="EMBL" id="MFC5396994.1"/>
    </source>
</evidence>
<dbReference type="Proteomes" id="UP001596104">
    <property type="component" value="Unassembled WGS sequence"/>
</dbReference>